<organism evidence="1 2">
    <name type="scientific">Sphingobacterium hotanense</name>
    <dbReference type="NCBI Taxonomy" id="649196"/>
    <lineage>
        <taxon>Bacteria</taxon>
        <taxon>Pseudomonadati</taxon>
        <taxon>Bacteroidota</taxon>
        <taxon>Sphingobacteriia</taxon>
        <taxon>Sphingobacteriales</taxon>
        <taxon>Sphingobacteriaceae</taxon>
        <taxon>Sphingobacterium</taxon>
    </lineage>
</organism>
<comment type="caution">
    <text evidence="1">The sequence shown here is derived from an EMBL/GenBank/DDBJ whole genome shotgun (WGS) entry which is preliminary data.</text>
</comment>
<proteinExistence type="predicted"/>
<gene>
    <name evidence="1" type="ORF">HX018_17340</name>
</gene>
<dbReference type="RefSeq" id="WP_286652194.1">
    <property type="nucleotide sequence ID" value="NZ_JACAGK010000066.1"/>
</dbReference>
<keyword evidence="2" id="KW-1185">Reference proteome</keyword>
<dbReference type="EMBL" id="JACAGK010000066">
    <property type="protein sequence ID" value="MDM1050006.1"/>
    <property type="molecule type" value="Genomic_DNA"/>
</dbReference>
<sequence>MSKAIYDLLNIVDRYVVLTKLVHSKKPVSWDEIVEIQKKVKFILISSDFKSTLQDQILKSKERSYQKLHELFLNSRNTLKNLIKHSEINSSVFFFNPILTFKDKWFKDLIDNQHKRLEVFDEEYKELNKKLEWGWYGVSDEDWKISEKNIEKELKIIEPFLKDEREKLAHFYAGQRKFINENSQYTVSYHVDLLVYMDSILKNSFNRTKKITQREKINELIDCVKEYFETNTILNKEQNNLFSRLVEEIKTAFQNQNNERTAEKIVELTNKVEGYGEINNVLNSQLEILKKLALETNTIAKSTSKTSFEIKDQVESNIQNESPSKLIYIEQDYFDNSILEFLFDLFNNELFDELELGDFKAIFQGNTAIERKLKIKNEALNKIYFSLKHLSYLIKDGKKRDAWLKHIVKFIDWDLDFDKLNRLFSQKGKSANFEFRSKLACLIPISLIDSFKISELKVLNRRFKKEELKVINGDKLDSIIEEVDLDRKQ</sequence>
<reference evidence="1" key="2">
    <citation type="journal article" date="2022" name="Sci. Total Environ.">
        <title>Prevalence, transmission, and molecular epidemiology of tet(X)-positive bacteria among humans, animals, and environmental niches in China: An epidemiological, and genomic-based study.</title>
        <authorList>
            <person name="Dong N."/>
            <person name="Zeng Y."/>
            <person name="Cai C."/>
            <person name="Sun C."/>
            <person name="Lu J."/>
            <person name="Liu C."/>
            <person name="Zhou H."/>
            <person name="Sun Q."/>
            <person name="Shu L."/>
            <person name="Wang H."/>
            <person name="Wang Y."/>
            <person name="Wang S."/>
            <person name="Wu C."/>
            <person name="Chan E.W."/>
            <person name="Chen G."/>
            <person name="Shen Z."/>
            <person name="Chen S."/>
            <person name="Zhang R."/>
        </authorList>
    </citation>
    <scope>NUCLEOTIDE SEQUENCE</scope>
    <source>
        <strain evidence="1">R1692</strain>
    </source>
</reference>
<reference evidence="1" key="1">
    <citation type="submission" date="2020-06" db="EMBL/GenBank/DDBJ databases">
        <authorList>
            <person name="Dong N."/>
        </authorList>
    </citation>
    <scope>NUCLEOTIDE SEQUENCE</scope>
    <source>
        <strain evidence="1">R1692</strain>
    </source>
</reference>
<protein>
    <submittedName>
        <fullName evidence="1">Uncharacterized protein</fullName>
    </submittedName>
</protein>
<name>A0ABT7NRX4_9SPHI</name>
<evidence type="ECO:0000313" key="1">
    <source>
        <dbReference type="EMBL" id="MDM1050006.1"/>
    </source>
</evidence>
<accession>A0ABT7NRX4</accession>
<dbReference type="Proteomes" id="UP001170954">
    <property type="component" value="Unassembled WGS sequence"/>
</dbReference>
<evidence type="ECO:0000313" key="2">
    <source>
        <dbReference type="Proteomes" id="UP001170954"/>
    </source>
</evidence>